<dbReference type="RefSeq" id="WP_023393816.1">
    <property type="nucleotide sequence ID" value="NZ_ASGZ01000020.1"/>
</dbReference>
<proteinExistence type="predicted"/>
<evidence type="ECO:0000313" key="1">
    <source>
        <dbReference type="EMBL" id="ESP89007.1"/>
    </source>
</evidence>
<evidence type="ECO:0000313" key="2">
    <source>
        <dbReference type="Proteomes" id="UP000017840"/>
    </source>
</evidence>
<dbReference type="OrthoDB" id="27270at2157"/>
<accession>V4J0L3</accession>
<keyword evidence="1" id="KW-0378">Hydrolase</keyword>
<dbReference type="STRING" id="1324957.K933_06143"/>
<comment type="caution">
    <text evidence="1">The sequence shown here is derived from an EMBL/GenBank/DDBJ whole genome shotgun (WGS) entry which is preliminary data.</text>
</comment>
<dbReference type="GO" id="GO:0008233">
    <property type="term" value="F:peptidase activity"/>
    <property type="evidence" value="ECO:0007669"/>
    <property type="project" value="UniProtKB-KW"/>
</dbReference>
<protein>
    <submittedName>
        <fullName evidence="1">Subtilisin-like serine protease</fullName>
    </submittedName>
</protein>
<organism evidence="1 2">
    <name type="scientific">Candidatus Halobonum tyrrellensis G22</name>
    <dbReference type="NCBI Taxonomy" id="1324957"/>
    <lineage>
        <taxon>Archaea</taxon>
        <taxon>Methanobacteriati</taxon>
        <taxon>Methanobacteriota</taxon>
        <taxon>Stenosarchaea group</taxon>
        <taxon>Halobacteria</taxon>
        <taxon>Halobacteriales</taxon>
        <taxon>Haloferacaceae</taxon>
        <taxon>Candidatus Halobonum</taxon>
    </lineage>
</organism>
<gene>
    <name evidence="1" type="ORF">K933_06143</name>
</gene>
<keyword evidence="1" id="KW-0645">Protease</keyword>
<dbReference type="GO" id="GO:0006508">
    <property type="term" value="P:proteolysis"/>
    <property type="evidence" value="ECO:0007669"/>
    <property type="project" value="UniProtKB-KW"/>
</dbReference>
<dbReference type="eggNOG" id="arCOG00702">
    <property type="taxonomic scope" value="Archaea"/>
</dbReference>
<dbReference type="EMBL" id="ASGZ01000020">
    <property type="protein sequence ID" value="ESP89007.1"/>
    <property type="molecule type" value="Genomic_DNA"/>
</dbReference>
<name>V4J0L3_9EURY</name>
<dbReference type="AlphaFoldDB" id="V4J0L3"/>
<sequence>MGDDTDGADFERYATDGTGSCPTTSEFGYRSWTPNSRETVTIDAPDDATALRLLADAYADSGSFEVAITEYQ</sequence>
<dbReference type="Proteomes" id="UP000017840">
    <property type="component" value="Unassembled WGS sequence"/>
</dbReference>
<reference evidence="1 2" key="1">
    <citation type="journal article" date="2013" name="Genome Announc.">
        <title>Draft Genome Sequence of 'Candidatus Halobonum tyrrellensis' Strain G22, Isolated from the Hypersaline Waters of Lake Tyrrell, Australia.</title>
        <authorList>
            <person name="Ugalde J.A."/>
            <person name="Narasingarao P."/>
            <person name="Kuo S."/>
            <person name="Podell S."/>
            <person name="Allen E.E."/>
        </authorList>
    </citation>
    <scope>NUCLEOTIDE SEQUENCE [LARGE SCALE GENOMIC DNA]</scope>
    <source>
        <strain evidence="1 2">G22</strain>
    </source>
</reference>
<keyword evidence="2" id="KW-1185">Reference proteome</keyword>